<reference evidence="1 2" key="1">
    <citation type="journal article" date="2018" name="Sci. Rep.">
        <title>Genomic signatures of local adaptation to the degree of environmental predictability in rotifers.</title>
        <authorList>
            <person name="Franch-Gras L."/>
            <person name="Hahn C."/>
            <person name="Garcia-Roger E.M."/>
            <person name="Carmona M.J."/>
            <person name="Serra M."/>
            <person name="Gomez A."/>
        </authorList>
    </citation>
    <scope>NUCLEOTIDE SEQUENCE [LARGE SCALE GENOMIC DNA]</scope>
    <source>
        <strain evidence="1">HYR1</strain>
    </source>
</reference>
<protein>
    <submittedName>
        <fullName evidence="1">Uncharacterized protein</fullName>
    </submittedName>
</protein>
<evidence type="ECO:0000313" key="1">
    <source>
        <dbReference type="EMBL" id="RNA44153.1"/>
    </source>
</evidence>
<dbReference type="Proteomes" id="UP000276133">
    <property type="component" value="Unassembled WGS sequence"/>
</dbReference>
<name>A0A3M7T7W4_BRAPC</name>
<evidence type="ECO:0000313" key="2">
    <source>
        <dbReference type="Proteomes" id="UP000276133"/>
    </source>
</evidence>
<dbReference type="AlphaFoldDB" id="A0A3M7T7W4"/>
<comment type="caution">
    <text evidence="1">The sequence shown here is derived from an EMBL/GenBank/DDBJ whole genome shotgun (WGS) entry which is preliminary data.</text>
</comment>
<sequence length="62" mass="7230">MDPGRIELGISQKMPSTHHFVENLMNFKAKGSTLRAIQNNLNRYDDWLCVWLEGMWDDECSS</sequence>
<gene>
    <name evidence="1" type="ORF">BpHYR1_043603</name>
</gene>
<dbReference type="EMBL" id="REGN01000146">
    <property type="protein sequence ID" value="RNA44153.1"/>
    <property type="molecule type" value="Genomic_DNA"/>
</dbReference>
<keyword evidence="2" id="KW-1185">Reference proteome</keyword>
<organism evidence="1 2">
    <name type="scientific">Brachionus plicatilis</name>
    <name type="common">Marine rotifer</name>
    <name type="synonym">Brachionus muelleri</name>
    <dbReference type="NCBI Taxonomy" id="10195"/>
    <lineage>
        <taxon>Eukaryota</taxon>
        <taxon>Metazoa</taxon>
        <taxon>Spiralia</taxon>
        <taxon>Gnathifera</taxon>
        <taxon>Rotifera</taxon>
        <taxon>Eurotatoria</taxon>
        <taxon>Monogononta</taxon>
        <taxon>Pseudotrocha</taxon>
        <taxon>Ploima</taxon>
        <taxon>Brachionidae</taxon>
        <taxon>Brachionus</taxon>
    </lineage>
</organism>
<proteinExistence type="predicted"/>
<accession>A0A3M7T7W4</accession>